<organism evidence="1 2">
    <name type="scientific">Pseudolycoriella hygida</name>
    <dbReference type="NCBI Taxonomy" id="35572"/>
    <lineage>
        <taxon>Eukaryota</taxon>
        <taxon>Metazoa</taxon>
        <taxon>Ecdysozoa</taxon>
        <taxon>Arthropoda</taxon>
        <taxon>Hexapoda</taxon>
        <taxon>Insecta</taxon>
        <taxon>Pterygota</taxon>
        <taxon>Neoptera</taxon>
        <taxon>Endopterygota</taxon>
        <taxon>Diptera</taxon>
        <taxon>Nematocera</taxon>
        <taxon>Sciaroidea</taxon>
        <taxon>Sciaridae</taxon>
        <taxon>Pseudolycoriella</taxon>
    </lineage>
</organism>
<protein>
    <submittedName>
        <fullName evidence="1">Uncharacterized protein</fullName>
    </submittedName>
</protein>
<accession>A0A9Q0RUG7</accession>
<reference evidence="1" key="1">
    <citation type="submission" date="2022-07" db="EMBL/GenBank/DDBJ databases">
        <authorList>
            <person name="Trinca V."/>
            <person name="Uliana J.V.C."/>
            <person name="Torres T.T."/>
            <person name="Ward R.J."/>
            <person name="Monesi N."/>
        </authorList>
    </citation>
    <scope>NUCLEOTIDE SEQUENCE</scope>
    <source>
        <strain evidence="1">HSMRA1968</strain>
        <tissue evidence="1">Whole embryos</tissue>
    </source>
</reference>
<dbReference type="AlphaFoldDB" id="A0A9Q0RUG7"/>
<comment type="caution">
    <text evidence="1">The sequence shown here is derived from an EMBL/GenBank/DDBJ whole genome shotgun (WGS) entry which is preliminary data.</text>
</comment>
<evidence type="ECO:0000313" key="1">
    <source>
        <dbReference type="EMBL" id="KAJ6634615.1"/>
    </source>
</evidence>
<dbReference type="Proteomes" id="UP001151699">
    <property type="component" value="Chromosome C"/>
</dbReference>
<sequence>MLDKIIAGMGSSCFVKPDYWSIRRTGHHHWYAAKPRLVKHACHECLQHSYIATHQREAQKCAETTICSEEIVCLIFFEVDRKKVLKSISFIVITFQKQKLFGTQRRGYTIVNAEVAASVESRNINRTQRDLRESSNRRNTCKEFIYL</sequence>
<dbReference type="EMBL" id="WJQU01000004">
    <property type="protein sequence ID" value="KAJ6634615.1"/>
    <property type="molecule type" value="Genomic_DNA"/>
</dbReference>
<keyword evidence="2" id="KW-1185">Reference proteome</keyword>
<proteinExistence type="predicted"/>
<gene>
    <name evidence="1" type="ORF">Bhyg_13190</name>
</gene>
<evidence type="ECO:0000313" key="2">
    <source>
        <dbReference type="Proteomes" id="UP001151699"/>
    </source>
</evidence>
<name>A0A9Q0RUG7_9DIPT</name>